<evidence type="ECO:0000313" key="2">
    <source>
        <dbReference type="Proteomes" id="UP000664940"/>
    </source>
</evidence>
<dbReference type="AlphaFoldDB" id="A0A834E6D5"/>
<dbReference type="Proteomes" id="UP000664940">
    <property type="component" value="Unassembled WGS sequence"/>
</dbReference>
<organism evidence="1 2">
    <name type="scientific">Phyllostomus discolor</name>
    <name type="common">pale spear-nosed bat</name>
    <dbReference type="NCBI Taxonomy" id="89673"/>
    <lineage>
        <taxon>Eukaryota</taxon>
        <taxon>Metazoa</taxon>
        <taxon>Chordata</taxon>
        <taxon>Craniata</taxon>
        <taxon>Vertebrata</taxon>
        <taxon>Euteleostomi</taxon>
        <taxon>Mammalia</taxon>
        <taxon>Eutheria</taxon>
        <taxon>Laurasiatheria</taxon>
        <taxon>Chiroptera</taxon>
        <taxon>Yangochiroptera</taxon>
        <taxon>Phyllostomidae</taxon>
        <taxon>Phyllostominae</taxon>
        <taxon>Phyllostomus</taxon>
    </lineage>
</organism>
<reference evidence="1 2" key="1">
    <citation type="journal article" date="2020" name="Nature">
        <title>Six reference-quality genomes reveal evolution of bat adaptations.</title>
        <authorList>
            <person name="Jebb D."/>
            <person name="Huang Z."/>
            <person name="Pippel M."/>
            <person name="Hughes G.M."/>
            <person name="Lavrichenko K."/>
            <person name="Devanna P."/>
            <person name="Winkler S."/>
            <person name="Jermiin L.S."/>
            <person name="Skirmuntt E.C."/>
            <person name="Katzourakis A."/>
            <person name="Burkitt-Gray L."/>
            <person name="Ray D.A."/>
            <person name="Sullivan K.A.M."/>
            <person name="Roscito J.G."/>
            <person name="Kirilenko B.M."/>
            <person name="Davalos L.M."/>
            <person name="Corthals A.P."/>
            <person name="Power M.L."/>
            <person name="Jones G."/>
            <person name="Ransome R.D."/>
            <person name="Dechmann D.K.N."/>
            <person name="Locatelli A.G."/>
            <person name="Puechmaille S.J."/>
            <person name="Fedrigo O."/>
            <person name="Jarvis E.D."/>
            <person name="Hiller M."/>
            <person name="Vernes S.C."/>
            <person name="Myers E.W."/>
            <person name="Teeling E.C."/>
        </authorList>
    </citation>
    <scope>NUCLEOTIDE SEQUENCE [LARGE SCALE GENOMIC DNA]</scope>
    <source>
        <strain evidence="1">Bat1K_MPI-CBG_1</strain>
    </source>
</reference>
<comment type="caution">
    <text evidence="1">The sequence shown here is derived from an EMBL/GenBank/DDBJ whole genome shotgun (WGS) entry which is preliminary data.</text>
</comment>
<gene>
    <name evidence="1" type="ORF">HJG60_010798</name>
</gene>
<protein>
    <submittedName>
        <fullName evidence="1">Uncharacterized protein</fullName>
    </submittedName>
</protein>
<evidence type="ECO:0000313" key="1">
    <source>
        <dbReference type="EMBL" id="KAF6109525.1"/>
    </source>
</evidence>
<sequence length="134" mass="14610">MLRGAVYRCSILMEKHSPPPPFALFLIGRVCRNFLTYIGQGNLHVFLEIFLALDLTAILALPADGWGSHPSPFPKTQRHAQEFETLSCFSVPSSLLPFPLPSYLVALWAPRLLSAFGVATGVKTGVEAPCAQAE</sequence>
<name>A0A834E6D5_9CHIR</name>
<proteinExistence type="predicted"/>
<dbReference type="EMBL" id="JABVXQ010000005">
    <property type="protein sequence ID" value="KAF6109525.1"/>
    <property type="molecule type" value="Genomic_DNA"/>
</dbReference>
<accession>A0A834E6D5</accession>